<protein>
    <recommendedName>
        <fullName evidence="4">Thioredoxin domain-containing protein</fullName>
    </recommendedName>
</protein>
<dbReference type="OrthoDB" id="655699at2759"/>
<evidence type="ECO:0000313" key="2">
    <source>
        <dbReference type="EMBL" id="CAB4319301.1"/>
    </source>
</evidence>
<accession>A0A6J5Y1M2</accession>
<dbReference type="PANTHER" id="PTHR34669:SF1">
    <property type="entry name" value="THIOREDOXIN-LIKE FOLD DOMAIN-CONTAINING PROTEIN MRL7L, CHLOROPLASTIC"/>
    <property type="match status" value="1"/>
</dbReference>
<dbReference type="InterPro" id="IPR044701">
    <property type="entry name" value="MRL7/MRL7L"/>
</dbReference>
<dbReference type="Proteomes" id="UP000507245">
    <property type="component" value="Unassembled WGS sequence"/>
</dbReference>
<evidence type="ECO:0000256" key="1">
    <source>
        <dbReference type="SAM" id="MobiDB-lite"/>
    </source>
</evidence>
<dbReference type="PANTHER" id="PTHR34669">
    <property type="entry name" value="THIOREDOXIN-LIKE FOLD DOMAIN-CONTAINING PROTEIN MRL7L, CHLOROPLASTIC"/>
    <property type="match status" value="1"/>
</dbReference>
<gene>
    <name evidence="2" type="ORF">ORAREDHAP_LOCUS46492</name>
</gene>
<name>A0A6J5Y1M2_PRUAR</name>
<keyword evidence="3" id="KW-1185">Reference proteome</keyword>
<feature type="compositionally biased region" description="Basic and acidic residues" evidence="1">
    <location>
        <begin position="71"/>
        <end position="82"/>
    </location>
</feature>
<reference evidence="3" key="1">
    <citation type="journal article" date="2020" name="Genome Biol.">
        <title>Gamete binning: chromosome-level and haplotype-resolved genome assembly enabled by high-throughput single-cell sequencing of gamete genomes.</title>
        <authorList>
            <person name="Campoy J.A."/>
            <person name="Sun H."/>
            <person name="Goel M."/>
            <person name="Jiao W.-B."/>
            <person name="Folz-Donahue K."/>
            <person name="Wang N."/>
            <person name="Rubio M."/>
            <person name="Liu C."/>
            <person name="Kukat C."/>
            <person name="Ruiz D."/>
            <person name="Huettel B."/>
            <person name="Schneeberger K."/>
        </authorList>
    </citation>
    <scope>NUCLEOTIDE SEQUENCE [LARGE SCALE GENOMIC DNA]</scope>
    <source>
        <strain evidence="3">cv. Rojo Pasion</strain>
    </source>
</reference>
<dbReference type="GO" id="GO:0009658">
    <property type="term" value="P:chloroplast organization"/>
    <property type="evidence" value="ECO:0007669"/>
    <property type="project" value="InterPro"/>
</dbReference>
<evidence type="ECO:0008006" key="4">
    <source>
        <dbReference type="Google" id="ProtNLM"/>
    </source>
</evidence>
<dbReference type="GO" id="GO:0009570">
    <property type="term" value="C:chloroplast stroma"/>
    <property type="evidence" value="ECO:0007669"/>
    <property type="project" value="TreeGrafter"/>
</dbReference>
<sequence>MALQHTLRLPYLFSSPEQNKFIVPISLASLGPQSQDIRANENRIWMKNTSVPTHGGGSSKVTRLYASKTVEKVGSDEEKGEPFKPFNDSDEEDEPCLGDKDDPYLMGSEERREWRNKIRQVLDTNPDVEEELDPSERTKKVQQLLANYPLVVEEDDPEWPDDADGRGFKLDQFFDKITIKNNTARKDDNDNDDSDNDIVWQDDNYIRPIKDVVTAEWEETVFKDISPLIILVHNRYKRPKENEKIRNELEKAVHIIWNCKLPSPRCIAVDAVTEHDLVSALKVSVFPEIIFTKAGKILYREKAIRSGDELSKVMAFFYYGAARPPCLNGIGDRQEPIPYVSANVQP</sequence>
<dbReference type="EMBL" id="CAEKKB010000007">
    <property type="protein sequence ID" value="CAB4319301.1"/>
    <property type="molecule type" value="Genomic_DNA"/>
</dbReference>
<feature type="region of interest" description="Disordered" evidence="1">
    <location>
        <begin position="71"/>
        <end position="105"/>
    </location>
</feature>
<dbReference type="GO" id="GO:0006355">
    <property type="term" value="P:regulation of DNA-templated transcription"/>
    <property type="evidence" value="ECO:0007669"/>
    <property type="project" value="InterPro"/>
</dbReference>
<dbReference type="AlphaFoldDB" id="A0A6J5Y1M2"/>
<evidence type="ECO:0000313" key="3">
    <source>
        <dbReference type="Proteomes" id="UP000507245"/>
    </source>
</evidence>
<organism evidence="2 3">
    <name type="scientific">Prunus armeniaca</name>
    <name type="common">Apricot</name>
    <name type="synonym">Armeniaca vulgaris</name>
    <dbReference type="NCBI Taxonomy" id="36596"/>
    <lineage>
        <taxon>Eukaryota</taxon>
        <taxon>Viridiplantae</taxon>
        <taxon>Streptophyta</taxon>
        <taxon>Embryophyta</taxon>
        <taxon>Tracheophyta</taxon>
        <taxon>Spermatophyta</taxon>
        <taxon>Magnoliopsida</taxon>
        <taxon>eudicotyledons</taxon>
        <taxon>Gunneridae</taxon>
        <taxon>Pentapetalae</taxon>
        <taxon>rosids</taxon>
        <taxon>fabids</taxon>
        <taxon>Rosales</taxon>
        <taxon>Rosaceae</taxon>
        <taxon>Amygdaloideae</taxon>
        <taxon>Amygdaleae</taxon>
        <taxon>Prunus</taxon>
    </lineage>
</organism>
<proteinExistence type="predicted"/>